<dbReference type="PANTHER" id="PTHR13393">
    <property type="entry name" value="SAM-DEPENDENT METHYLTRANSFERASE"/>
    <property type="match status" value="1"/>
</dbReference>
<dbReference type="CDD" id="cd02440">
    <property type="entry name" value="AdoMet_MTases"/>
    <property type="match status" value="1"/>
</dbReference>
<evidence type="ECO:0008006" key="6">
    <source>
        <dbReference type="Google" id="ProtNLM"/>
    </source>
</evidence>
<reference evidence="4 5" key="1">
    <citation type="journal article" date="2024" name="Nat. Commun.">
        <title>Phylogenomics reveals the evolutionary origins of lichenization in chlorophyte algae.</title>
        <authorList>
            <person name="Puginier C."/>
            <person name="Libourel C."/>
            <person name="Otte J."/>
            <person name="Skaloud P."/>
            <person name="Haon M."/>
            <person name="Grisel S."/>
            <person name="Petersen M."/>
            <person name="Berrin J.G."/>
            <person name="Delaux P.M."/>
            <person name="Dal Grande F."/>
            <person name="Keller J."/>
        </authorList>
    </citation>
    <scope>NUCLEOTIDE SEQUENCE [LARGE SCALE GENOMIC DNA]</scope>
    <source>
        <strain evidence="4 5">SAG 216-7</strain>
    </source>
</reference>
<feature type="region of interest" description="Disordered" evidence="3">
    <location>
        <begin position="453"/>
        <end position="546"/>
    </location>
</feature>
<keyword evidence="5" id="KW-1185">Reference proteome</keyword>
<evidence type="ECO:0000256" key="2">
    <source>
        <dbReference type="ARBA" id="ARBA00022679"/>
    </source>
</evidence>
<keyword evidence="1" id="KW-0489">Methyltransferase</keyword>
<comment type="caution">
    <text evidence="4">The sequence shown here is derived from an EMBL/GenBank/DDBJ whole genome shotgun (WGS) entry which is preliminary data.</text>
</comment>
<evidence type="ECO:0000313" key="4">
    <source>
        <dbReference type="EMBL" id="KAK9903290.1"/>
    </source>
</evidence>
<keyword evidence="2" id="KW-0808">Transferase</keyword>
<feature type="compositionally biased region" description="Basic and acidic residues" evidence="3">
    <location>
        <begin position="476"/>
        <end position="493"/>
    </location>
</feature>
<name>A0ABR2YDU6_9CHLO</name>
<sequence>MSDDFGAALREYTASKAELEDILKSDPDNVELTQVIHDLDSAIRDAQEALDAAGGSDSVAIAAPVWGEESEHAENEVHVPEVIVNRDVPASSSRQGLHTSKGGSNAQLQRTWREEEPDFAQLAARYPELSPHVKVGPSGRGSIKFTNFVAARLLTRALLHSQLGLHWWVPDGHLIPPVTNRANYIHWLHDLLSLCPENGDVRVLDIGCGANLIYPLLGSAMHGWSFVAVDITNVAVTWARANLRANPQLEALIEVRDVAHEDAVQPQGILLPAVREGERFTFTMCNPPFFASMEEAGLNPATAFSGTAQEMTHPGGELAFVMQMIRDSSQLQDRVAWYTTMVGKKATLRRAREALHAAAVPAVRTTEFVQGRTSRWGLAWSFSAGRASAAQPLPRPPVAARILPKWQTAFSVAVSKSTAPKVLSVLAAALEARGACVATDAAASLLTATMTAPDTASEDTNAAKVSASGPETAEEAAGRDEQSREGTPQERHYSSVPVDTSQKESECAGNENGIGRAAKRKKVEGDLAAGEESVRGGADGKCETPLDGELSRRYSVKLRLFQEASNKVAVSASIAGSEPVGHAVHFTETFKAVQMDVTQILS</sequence>
<evidence type="ECO:0000256" key="3">
    <source>
        <dbReference type="SAM" id="MobiDB-lite"/>
    </source>
</evidence>
<feature type="region of interest" description="Disordered" evidence="3">
    <location>
        <begin position="90"/>
        <end position="110"/>
    </location>
</feature>
<dbReference type="Gene3D" id="3.40.50.150">
    <property type="entry name" value="Vaccinia Virus protein VP39"/>
    <property type="match status" value="1"/>
</dbReference>
<organism evidence="4 5">
    <name type="scientific">Coccomyxa subellipsoidea</name>
    <dbReference type="NCBI Taxonomy" id="248742"/>
    <lineage>
        <taxon>Eukaryota</taxon>
        <taxon>Viridiplantae</taxon>
        <taxon>Chlorophyta</taxon>
        <taxon>core chlorophytes</taxon>
        <taxon>Trebouxiophyceae</taxon>
        <taxon>Trebouxiophyceae incertae sedis</taxon>
        <taxon>Coccomyxaceae</taxon>
        <taxon>Coccomyxa</taxon>
    </lineage>
</organism>
<evidence type="ECO:0000256" key="1">
    <source>
        <dbReference type="ARBA" id="ARBA00022603"/>
    </source>
</evidence>
<evidence type="ECO:0000313" key="5">
    <source>
        <dbReference type="Proteomes" id="UP001491310"/>
    </source>
</evidence>
<dbReference type="PANTHER" id="PTHR13393:SF0">
    <property type="entry name" value="RNA N6-ADENOSINE-METHYLTRANSFERASE METTL16"/>
    <property type="match status" value="1"/>
</dbReference>
<proteinExistence type="predicted"/>
<dbReference type="Pfam" id="PF05971">
    <property type="entry name" value="Methyltransf_10"/>
    <property type="match status" value="1"/>
</dbReference>
<gene>
    <name evidence="4" type="ORF">WJX75_001991</name>
</gene>
<protein>
    <recommendedName>
        <fullName evidence="6">S-adenosyl-L-methionine dependent methyltransferase</fullName>
    </recommendedName>
</protein>
<dbReference type="EMBL" id="JALJOT010000014">
    <property type="protein sequence ID" value="KAK9903290.1"/>
    <property type="molecule type" value="Genomic_DNA"/>
</dbReference>
<dbReference type="InterPro" id="IPR010286">
    <property type="entry name" value="METTL16/RlmF"/>
</dbReference>
<dbReference type="InterPro" id="IPR029063">
    <property type="entry name" value="SAM-dependent_MTases_sf"/>
</dbReference>
<accession>A0ABR2YDU6</accession>
<dbReference type="Proteomes" id="UP001491310">
    <property type="component" value="Unassembled WGS sequence"/>
</dbReference>
<feature type="compositionally biased region" description="Basic and acidic residues" evidence="3">
    <location>
        <begin position="532"/>
        <end position="546"/>
    </location>
</feature>
<dbReference type="SUPFAM" id="SSF53335">
    <property type="entry name" value="S-adenosyl-L-methionine-dependent methyltransferases"/>
    <property type="match status" value="1"/>
</dbReference>